<sequence length="126" mass="13878">MQVYSDGMDRKTFDEYCAGLHASENVIQWGNASVWKIGGKIFAICSNWGQGAGNISFKCSDLAYQVLTDMPDIIPAPYLARAKWVQLAAPDALSDDEVRAHIDAAYDIIVRKLTRAKRAELGIVVT</sequence>
<dbReference type="PANTHER" id="PTHR35145:SF1">
    <property type="entry name" value="CYTOPLASMIC PROTEIN"/>
    <property type="match status" value="1"/>
</dbReference>
<accession>A0ABQ3D1T9</accession>
<dbReference type="Pfam" id="PF04237">
    <property type="entry name" value="YjbR"/>
    <property type="match status" value="1"/>
</dbReference>
<dbReference type="InterPro" id="IPR007351">
    <property type="entry name" value="YjbR"/>
</dbReference>
<evidence type="ECO:0000313" key="2">
    <source>
        <dbReference type="Proteomes" id="UP000634455"/>
    </source>
</evidence>
<dbReference type="InterPro" id="IPR058532">
    <property type="entry name" value="YjbR/MT2646/Rv2570-like"/>
</dbReference>
<evidence type="ECO:0008006" key="3">
    <source>
        <dbReference type="Google" id="ProtNLM"/>
    </source>
</evidence>
<dbReference type="Gene3D" id="3.90.1150.30">
    <property type="match status" value="1"/>
</dbReference>
<dbReference type="SUPFAM" id="SSF142906">
    <property type="entry name" value="YjbR-like"/>
    <property type="match status" value="1"/>
</dbReference>
<organism evidence="1 2">
    <name type="scientific">Paramylibacter ulvae</name>
    <dbReference type="NCBI Taxonomy" id="1651968"/>
    <lineage>
        <taxon>Bacteria</taxon>
        <taxon>Pseudomonadati</taxon>
        <taxon>Pseudomonadota</taxon>
        <taxon>Alphaproteobacteria</taxon>
        <taxon>Rhodobacterales</taxon>
        <taxon>Paracoccaceae</taxon>
        <taxon>Paramylibacter</taxon>
    </lineage>
</organism>
<proteinExistence type="predicted"/>
<comment type="caution">
    <text evidence="1">The sequence shown here is derived from an EMBL/GenBank/DDBJ whole genome shotgun (WGS) entry which is preliminary data.</text>
</comment>
<name>A0ABQ3D1T9_9RHOB</name>
<dbReference type="PANTHER" id="PTHR35145">
    <property type="entry name" value="CYTOPLASMIC PROTEIN-RELATED"/>
    <property type="match status" value="1"/>
</dbReference>
<reference evidence="2" key="1">
    <citation type="journal article" date="2019" name="Int. J. Syst. Evol. Microbiol.">
        <title>The Global Catalogue of Microorganisms (GCM) 10K type strain sequencing project: providing services to taxonomists for standard genome sequencing and annotation.</title>
        <authorList>
            <consortium name="The Broad Institute Genomics Platform"/>
            <consortium name="The Broad Institute Genome Sequencing Center for Infectious Disease"/>
            <person name="Wu L."/>
            <person name="Ma J."/>
        </authorList>
    </citation>
    <scope>NUCLEOTIDE SEQUENCE [LARGE SCALE GENOMIC DNA]</scope>
    <source>
        <strain evidence="2">KCTC 32465</strain>
    </source>
</reference>
<dbReference type="EMBL" id="BMZF01000005">
    <property type="protein sequence ID" value="GHA54322.1"/>
    <property type="molecule type" value="Genomic_DNA"/>
</dbReference>
<protein>
    <recommendedName>
        <fullName evidence="3">MmcQ/YjbR family DNA-binding protein</fullName>
    </recommendedName>
</protein>
<evidence type="ECO:0000313" key="1">
    <source>
        <dbReference type="EMBL" id="GHA54322.1"/>
    </source>
</evidence>
<dbReference type="Proteomes" id="UP000634455">
    <property type="component" value="Unassembled WGS sequence"/>
</dbReference>
<keyword evidence="2" id="KW-1185">Reference proteome</keyword>
<gene>
    <name evidence="1" type="ORF">GCM10008927_20150</name>
</gene>
<dbReference type="InterPro" id="IPR038056">
    <property type="entry name" value="YjbR-like_sf"/>
</dbReference>